<dbReference type="HAMAP" id="MF_00074">
    <property type="entry name" value="16SrRNA_methyltr_G"/>
    <property type="match status" value="1"/>
</dbReference>
<keyword evidence="5 6" id="KW-0949">S-adenosyl-L-methionine</keyword>
<evidence type="ECO:0000256" key="7">
    <source>
        <dbReference type="SAM" id="MobiDB-lite"/>
    </source>
</evidence>
<feature type="binding site" evidence="6">
    <location>
        <position position="94"/>
    </location>
    <ligand>
        <name>S-adenosyl-L-methionine</name>
        <dbReference type="ChEBI" id="CHEBI:59789"/>
    </ligand>
</feature>
<protein>
    <recommendedName>
        <fullName evidence="6">Ribosomal RNA small subunit methyltransferase G</fullName>
        <ecNumber evidence="6">2.1.1.-</ecNumber>
    </recommendedName>
    <alternativeName>
        <fullName evidence="6">16S rRNA 7-methylguanosine methyltransferase</fullName>
        <shortName evidence="6">16S rRNA m7G methyltransferase</shortName>
    </alternativeName>
</protein>
<dbReference type="PANTHER" id="PTHR31760">
    <property type="entry name" value="S-ADENOSYL-L-METHIONINE-DEPENDENT METHYLTRANSFERASES SUPERFAMILY PROTEIN"/>
    <property type="match status" value="1"/>
</dbReference>
<evidence type="ECO:0000256" key="5">
    <source>
        <dbReference type="ARBA" id="ARBA00022691"/>
    </source>
</evidence>
<feature type="region of interest" description="Disordered" evidence="7">
    <location>
        <begin position="1"/>
        <end position="26"/>
    </location>
</feature>
<keyword evidence="4 6" id="KW-0808">Transferase</keyword>
<comment type="caution">
    <text evidence="6">Lacks conserved residue(s) required for the propagation of feature annotation.</text>
</comment>
<dbReference type="EC" id="2.1.1.-" evidence="6"/>
<keyword evidence="1 6" id="KW-0963">Cytoplasm</keyword>
<dbReference type="Gene3D" id="3.40.50.150">
    <property type="entry name" value="Vaccinia Virus protein VP39"/>
    <property type="match status" value="1"/>
</dbReference>
<evidence type="ECO:0000256" key="4">
    <source>
        <dbReference type="ARBA" id="ARBA00022679"/>
    </source>
</evidence>
<proteinExistence type="inferred from homology"/>
<accession>A0A075JEX3</accession>
<dbReference type="STRING" id="1274.HX89_00630"/>
<gene>
    <name evidence="6" type="primary">rsmG</name>
    <name evidence="8" type="ORF">HX89_00630</name>
</gene>
<evidence type="ECO:0000256" key="2">
    <source>
        <dbReference type="ARBA" id="ARBA00022552"/>
    </source>
</evidence>
<dbReference type="GO" id="GO:0070043">
    <property type="term" value="F:rRNA (guanine-N7-)-methyltransferase activity"/>
    <property type="evidence" value="ECO:0007669"/>
    <property type="project" value="UniProtKB-UniRule"/>
</dbReference>
<dbReference type="Pfam" id="PF02527">
    <property type="entry name" value="GidB"/>
    <property type="match status" value="1"/>
</dbReference>
<dbReference type="AlphaFoldDB" id="A0A075JEX3"/>
<dbReference type="eggNOG" id="COG0357">
    <property type="taxonomic scope" value="Bacteria"/>
</dbReference>
<dbReference type="NCBIfam" id="TIGR00138">
    <property type="entry name" value="rsmG_gidB"/>
    <property type="match status" value="1"/>
</dbReference>
<evidence type="ECO:0000313" key="8">
    <source>
        <dbReference type="EMBL" id="AIF39752.1"/>
    </source>
</evidence>
<comment type="function">
    <text evidence="6">Specifically methylates the N7 position of a guanine in 16S rRNA.</text>
</comment>
<dbReference type="InterPro" id="IPR029063">
    <property type="entry name" value="SAM-dependent_MTases_sf"/>
</dbReference>
<keyword evidence="9" id="KW-1185">Reference proteome</keyword>
<comment type="subcellular location">
    <subcellularLocation>
        <location evidence="6">Cytoplasm</location>
    </subcellularLocation>
</comment>
<keyword evidence="2 6" id="KW-0698">rRNA processing</keyword>
<dbReference type="SUPFAM" id="SSF53335">
    <property type="entry name" value="S-adenosyl-L-methionine-dependent methyltransferases"/>
    <property type="match status" value="1"/>
</dbReference>
<dbReference type="KEGG" id="dni:HX89_00630"/>
<feature type="binding site" evidence="6">
    <location>
        <position position="89"/>
    </location>
    <ligand>
        <name>S-adenosyl-L-methionine</name>
        <dbReference type="ChEBI" id="CHEBI:59789"/>
    </ligand>
</feature>
<sequence>MTQPAHEHDAKTPAAPQASSPPPAPDTAAAFLADRLPLMTRYVDALCDTGVSHGLMGPREVPRMWERHVLNCAVVHPGIARGAHVADIGAGAGLPGLVLAIARPDLTMTLVEPLLRRTTWLADVVEELDLPNVEVVRARADELWGQRTFDVVTSRAVARIGELARWSLPLVSRGGEMFVLKGSSAAEERDEDEAVLRRLRVRTAEVETWGEGTVEPPTVTVRLTVDGVAPQLTRKQAGTIDKTKQKPSRRPDRRA</sequence>
<dbReference type="PANTHER" id="PTHR31760:SF0">
    <property type="entry name" value="S-ADENOSYL-L-METHIONINE-DEPENDENT METHYLTRANSFERASES SUPERFAMILY PROTEIN"/>
    <property type="match status" value="1"/>
</dbReference>
<organism evidence="8 9">
    <name type="scientific">Dermacoccus nishinomiyaensis</name>
    <dbReference type="NCBI Taxonomy" id="1274"/>
    <lineage>
        <taxon>Bacteria</taxon>
        <taxon>Bacillati</taxon>
        <taxon>Actinomycetota</taxon>
        <taxon>Actinomycetes</taxon>
        <taxon>Micrococcales</taxon>
        <taxon>Dermacoccaceae</taxon>
        <taxon>Dermacoccus</taxon>
    </lineage>
</organism>
<dbReference type="GO" id="GO:0005829">
    <property type="term" value="C:cytosol"/>
    <property type="evidence" value="ECO:0007669"/>
    <property type="project" value="TreeGrafter"/>
</dbReference>
<dbReference type="EMBL" id="CP008889">
    <property type="protein sequence ID" value="AIF39752.1"/>
    <property type="molecule type" value="Genomic_DNA"/>
</dbReference>
<comment type="similarity">
    <text evidence="6">Belongs to the methyltransferase superfamily. RNA methyltransferase RsmG family.</text>
</comment>
<dbReference type="GeneID" id="41839780"/>
<dbReference type="RefSeq" id="WP_038566261.1">
    <property type="nucleotide sequence ID" value="NZ_CAKZHM010000135.1"/>
</dbReference>
<dbReference type="InterPro" id="IPR003682">
    <property type="entry name" value="rRNA_ssu_MeTfrase_G"/>
</dbReference>
<evidence type="ECO:0000256" key="3">
    <source>
        <dbReference type="ARBA" id="ARBA00022603"/>
    </source>
</evidence>
<dbReference type="OrthoDB" id="9808773at2"/>
<evidence type="ECO:0000256" key="1">
    <source>
        <dbReference type="ARBA" id="ARBA00022490"/>
    </source>
</evidence>
<feature type="binding site" evidence="6">
    <location>
        <position position="155"/>
    </location>
    <ligand>
        <name>S-adenosyl-L-methionine</name>
        <dbReference type="ChEBI" id="CHEBI:59789"/>
    </ligand>
</feature>
<dbReference type="Proteomes" id="UP000027986">
    <property type="component" value="Chromosome"/>
</dbReference>
<name>A0A075JEX3_9MICO</name>
<evidence type="ECO:0000313" key="9">
    <source>
        <dbReference type="Proteomes" id="UP000027986"/>
    </source>
</evidence>
<reference evidence="8 9" key="1">
    <citation type="submission" date="2014-07" db="EMBL/GenBank/DDBJ databases">
        <title>Genome Sequencing of Dermacoccus nishinomiyaensis.</title>
        <authorList>
            <person name="Hong K.W."/>
            <person name="Chan K.G."/>
        </authorList>
    </citation>
    <scope>NUCLEOTIDE SEQUENCE [LARGE SCALE GENOMIC DNA]</scope>
    <source>
        <strain evidence="8 9">M25</strain>
    </source>
</reference>
<dbReference type="HOGENOM" id="CLU_065341_5_0_11"/>
<evidence type="ECO:0000256" key="6">
    <source>
        <dbReference type="HAMAP-Rule" id="MF_00074"/>
    </source>
</evidence>
<feature type="compositionally biased region" description="Basic residues" evidence="7">
    <location>
        <begin position="245"/>
        <end position="255"/>
    </location>
</feature>
<feature type="compositionally biased region" description="Basic and acidic residues" evidence="7">
    <location>
        <begin position="1"/>
        <end position="11"/>
    </location>
</feature>
<feature type="region of interest" description="Disordered" evidence="7">
    <location>
        <begin position="232"/>
        <end position="255"/>
    </location>
</feature>
<keyword evidence="3 6" id="KW-0489">Methyltransferase</keyword>